<dbReference type="Gene3D" id="3.40.50.150">
    <property type="entry name" value="Vaccinia Virus protein VP39"/>
    <property type="match status" value="1"/>
</dbReference>
<name>A0A1G2T1H5_9BACT</name>
<dbReference type="GO" id="GO:0008757">
    <property type="term" value="F:S-adenosylmethionine-dependent methyltransferase activity"/>
    <property type="evidence" value="ECO:0007669"/>
    <property type="project" value="InterPro"/>
</dbReference>
<dbReference type="SUPFAM" id="SSF53335">
    <property type="entry name" value="S-adenosyl-L-methionine-dependent methyltransferases"/>
    <property type="match status" value="1"/>
</dbReference>
<evidence type="ECO:0000313" key="2">
    <source>
        <dbReference type="EMBL" id="OHA91115.1"/>
    </source>
</evidence>
<evidence type="ECO:0000259" key="1">
    <source>
        <dbReference type="Pfam" id="PF13847"/>
    </source>
</evidence>
<keyword evidence="2" id="KW-0808">Transferase</keyword>
<accession>A0A1G2T1H5</accession>
<dbReference type="PANTHER" id="PTHR43591:SF24">
    <property type="entry name" value="2-METHOXY-6-POLYPRENYL-1,4-BENZOQUINOL METHYLASE, MITOCHONDRIAL"/>
    <property type="match status" value="1"/>
</dbReference>
<dbReference type="Proteomes" id="UP000177746">
    <property type="component" value="Unassembled WGS sequence"/>
</dbReference>
<keyword evidence="2" id="KW-0489">Methyltransferase</keyword>
<proteinExistence type="predicted"/>
<dbReference type="AlphaFoldDB" id="A0A1G2T1H5"/>
<gene>
    <name evidence="2" type="ORF">A2665_02890</name>
</gene>
<dbReference type="GO" id="GO:0032259">
    <property type="term" value="P:methylation"/>
    <property type="evidence" value="ECO:0007669"/>
    <property type="project" value="UniProtKB-KW"/>
</dbReference>
<reference evidence="2 3" key="1">
    <citation type="journal article" date="2016" name="Nat. Commun.">
        <title>Thousands of microbial genomes shed light on interconnected biogeochemical processes in an aquifer system.</title>
        <authorList>
            <person name="Anantharaman K."/>
            <person name="Brown C.T."/>
            <person name="Hug L.A."/>
            <person name="Sharon I."/>
            <person name="Castelle C.J."/>
            <person name="Probst A.J."/>
            <person name="Thomas B.C."/>
            <person name="Singh A."/>
            <person name="Wilkins M.J."/>
            <person name="Karaoz U."/>
            <person name="Brodie E.L."/>
            <person name="Williams K.H."/>
            <person name="Hubbard S.S."/>
            <person name="Banfield J.F."/>
        </authorList>
    </citation>
    <scope>NUCLEOTIDE SEQUENCE [LARGE SCALE GENOMIC DNA]</scope>
</reference>
<evidence type="ECO:0000313" key="3">
    <source>
        <dbReference type="Proteomes" id="UP000177746"/>
    </source>
</evidence>
<dbReference type="InterPro" id="IPR025714">
    <property type="entry name" value="Methyltranfer_dom"/>
</dbReference>
<comment type="caution">
    <text evidence="2">The sequence shown here is derived from an EMBL/GenBank/DDBJ whole genome shotgun (WGS) entry which is preliminary data.</text>
</comment>
<sequence length="271" mass="29486">MNPNKALWEKGDFTEISVFMRQSGEALVKSLEITTPSRVLDLGCGDGTTAVPLALLGAEVVGIDIAKNLVDAGNKRATEMGLANLTFQEGDASNLQEVVDHSFDLTLSIFGAMFAPKPFDVAKEMVRVTKPGGRIVMGNWIPNDPTSFVSQLLKISSSFTPPPPEGFVSPMTWGVDTHIIERFGQAGVPKEKISMVRDTYSFISPDKSPAEFIELLERFYGPTMNAYEAAEKSGKVEELHNQLLELAKTQNKSTDGSTSIPATFLRVTVNL</sequence>
<protein>
    <submittedName>
        <fullName evidence="2">Methyltransferase type 11</fullName>
    </submittedName>
</protein>
<feature type="domain" description="Methyltransferase" evidence="1">
    <location>
        <begin position="37"/>
        <end position="138"/>
    </location>
</feature>
<dbReference type="EMBL" id="MHVI01000019">
    <property type="protein sequence ID" value="OHA91115.1"/>
    <property type="molecule type" value="Genomic_DNA"/>
</dbReference>
<dbReference type="PANTHER" id="PTHR43591">
    <property type="entry name" value="METHYLTRANSFERASE"/>
    <property type="match status" value="1"/>
</dbReference>
<dbReference type="InterPro" id="IPR029063">
    <property type="entry name" value="SAM-dependent_MTases_sf"/>
</dbReference>
<organism evidence="2 3">
    <name type="scientific">Candidatus Zambryskibacteria bacterium RIFCSPHIGHO2_01_FULL_46_30</name>
    <dbReference type="NCBI Taxonomy" id="1802739"/>
    <lineage>
        <taxon>Bacteria</taxon>
        <taxon>Candidatus Zambryskiibacteriota</taxon>
    </lineage>
</organism>
<dbReference type="Pfam" id="PF13847">
    <property type="entry name" value="Methyltransf_31"/>
    <property type="match status" value="1"/>
</dbReference>
<dbReference type="CDD" id="cd02440">
    <property type="entry name" value="AdoMet_MTases"/>
    <property type="match status" value="1"/>
</dbReference>